<name>A0A5N5HBS1_9ROSA</name>
<dbReference type="GO" id="GO:0043625">
    <property type="term" value="C:delta DNA polymerase complex"/>
    <property type="evidence" value="ECO:0007669"/>
    <property type="project" value="InterPro"/>
</dbReference>
<dbReference type="FunFam" id="3.90.1030.20:FF:000002">
    <property type="entry name" value="DNA polymerase delta subunit"/>
    <property type="match status" value="1"/>
</dbReference>
<organism evidence="6 7">
    <name type="scientific">Pyrus ussuriensis x Pyrus communis</name>
    <dbReference type="NCBI Taxonomy" id="2448454"/>
    <lineage>
        <taxon>Eukaryota</taxon>
        <taxon>Viridiplantae</taxon>
        <taxon>Streptophyta</taxon>
        <taxon>Embryophyta</taxon>
        <taxon>Tracheophyta</taxon>
        <taxon>Spermatophyta</taxon>
        <taxon>Magnoliopsida</taxon>
        <taxon>eudicotyledons</taxon>
        <taxon>Gunneridae</taxon>
        <taxon>Pentapetalae</taxon>
        <taxon>rosids</taxon>
        <taxon>fabids</taxon>
        <taxon>Rosales</taxon>
        <taxon>Rosaceae</taxon>
        <taxon>Amygdaloideae</taxon>
        <taxon>Maleae</taxon>
        <taxon>Pyrus</taxon>
    </lineage>
</organism>
<evidence type="ECO:0000256" key="3">
    <source>
        <dbReference type="ARBA" id="ARBA00022705"/>
    </source>
</evidence>
<dbReference type="PANTHER" id="PTHR17598">
    <property type="entry name" value="DNA POLYMERASE DELTA SUBUNIT 3"/>
    <property type="match status" value="1"/>
</dbReference>
<keyword evidence="4" id="KW-0539">Nucleus</keyword>
<evidence type="ECO:0000256" key="5">
    <source>
        <dbReference type="SAM" id="MobiDB-lite"/>
    </source>
</evidence>
<reference evidence="6 7" key="1">
    <citation type="submission" date="2019-09" db="EMBL/GenBank/DDBJ databases">
        <authorList>
            <person name="Ou C."/>
        </authorList>
    </citation>
    <scope>NUCLEOTIDE SEQUENCE [LARGE SCALE GENOMIC DNA]</scope>
    <source>
        <strain evidence="6">S2</strain>
        <tissue evidence="6">Leaf</tissue>
    </source>
</reference>
<dbReference type="OrthoDB" id="514823at2759"/>
<dbReference type="GO" id="GO:0003887">
    <property type="term" value="F:DNA-directed DNA polymerase activity"/>
    <property type="evidence" value="ECO:0007669"/>
    <property type="project" value="TreeGrafter"/>
</dbReference>
<comment type="subcellular location">
    <subcellularLocation>
        <location evidence="1">Nucleus</location>
    </subcellularLocation>
</comment>
<evidence type="ECO:0000256" key="2">
    <source>
        <dbReference type="ARBA" id="ARBA00017589"/>
    </source>
</evidence>
<dbReference type="InterPro" id="IPR019038">
    <property type="entry name" value="POLD3"/>
</dbReference>
<dbReference type="PANTHER" id="PTHR17598:SF13">
    <property type="entry name" value="DNA POLYMERASE DELTA SUBUNIT 3"/>
    <property type="match status" value="1"/>
</dbReference>
<evidence type="ECO:0000313" key="7">
    <source>
        <dbReference type="Proteomes" id="UP000327157"/>
    </source>
</evidence>
<sequence>METLGIIQDIETLVSDQLQVVSYKWLSRNYFVSSNAAKRLLQEFVEKHGNGFEVLYVLAGWLKSDPSSYHIRLVSGPKLAEAKEELDCNCSVGVYSVQACIPKDPAALWNAEFVQAEMLFKQAPTVENCLRDNRFCGISNSFVKRNVDGAPLSTESPQLNSEAVIGQPESNLAHQSIPIPKQVQNKGQQSSPKISLQPTNVVEDVKNEINGTRVFGQANKRPADKEKVQNEKSSSASGGSLANFWGRASVKSKSDAPEKYNNSIPDHTGASAEPQTCAREAVAGSSDDDGQQVNFKRSSNGEGTRKRRVVFDFSDDDEDAVNLASPEILKGQSCLDLKESNKVMVPERPNLNFDEQVEDNPKVKEEISVDGESNQPFREDPSVVRKVINAGIILKEKKPIPEKYVNKVDKPTNAASSSPKRRKVVKTVIDERGREVTEVIWEGEETEARKADSDIIKTADSDILKKSDNKAPSAVNRPTAAKKSVENTAPTNATGKAGNKKGVNKDPKQGNILSFFKKV</sequence>
<keyword evidence="7" id="KW-1185">Reference proteome</keyword>
<evidence type="ECO:0000256" key="1">
    <source>
        <dbReference type="ARBA" id="ARBA00004123"/>
    </source>
</evidence>
<keyword evidence="3" id="KW-0235">DNA replication</keyword>
<gene>
    <name evidence="6" type="ORF">D8674_038864</name>
</gene>
<dbReference type="InterPro" id="IPR041913">
    <property type="entry name" value="POLD3_sf"/>
</dbReference>
<feature type="region of interest" description="Disordered" evidence="5">
    <location>
        <begin position="461"/>
        <end position="519"/>
    </location>
</feature>
<feature type="compositionally biased region" description="Polar residues" evidence="5">
    <location>
        <begin position="291"/>
        <end position="301"/>
    </location>
</feature>
<dbReference type="AlphaFoldDB" id="A0A5N5HBS1"/>
<proteinExistence type="predicted"/>
<feature type="compositionally biased region" description="Basic and acidic residues" evidence="5">
    <location>
        <begin position="221"/>
        <end position="230"/>
    </location>
</feature>
<evidence type="ECO:0000256" key="4">
    <source>
        <dbReference type="ARBA" id="ARBA00023242"/>
    </source>
</evidence>
<dbReference type="GO" id="GO:0006271">
    <property type="term" value="P:DNA strand elongation involved in DNA replication"/>
    <property type="evidence" value="ECO:0007669"/>
    <property type="project" value="TreeGrafter"/>
</dbReference>
<dbReference type="Gene3D" id="3.90.1030.20">
    <property type="entry name" value="DNA polymerase delta, p66 (Cdc27) subunit, wHTH domain"/>
    <property type="match status" value="1"/>
</dbReference>
<dbReference type="GO" id="GO:0006297">
    <property type="term" value="P:nucleotide-excision repair, DNA gap filling"/>
    <property type="evidence" value="ECO:0007669"/>
    <property type="project" value="TreeGrafter"/>
</dbReference>
<dbReference type="Pfam" id="PF09507">
    <property type="entry name" value="CDC27"/>
    <property type="match status" value="1"/>
</dbReference>
<accession>A0A5N5HBS1</accession>
<evidence type="ECO:0000313" key="6">
    <source>
        <dbReference type="EMBL" id="KAB2623572.1"/>
    </source>
</evidence>
<dbReference type="GO" id="GO:1904161">
    <property type="term" value="P:DNA synthesis involved in UV-damage excision repair"/>
    <property type="evidence" value="ECO:0007669"/>
    <property type="project" value="TreeGrafter"/>
</dbReference>
<protein>
    <recommendedName>
        <fullName evidence="2">DNA polymerase delta subunit 3</fullName>
    </recommendedName>
</protein>
<dbReference type="EMBL" id="SMOL01000214">
    <property type="protein sequence ID" value="KAB2623572.1"/>
    <property type="molecule type" value="Genomic_DNA"/>
</dbReference>
<dbReference type="Proteomes" id="UP000327157">
    <property type="component" value="Unassembled WGS sequence"/>
</dbReference>
<reference evidence="6 7" key="2">
    <citation type="submission" date="2019-11" db="EMBL/GenBank/DDBJ databases">
        <title>A de novo genome assembly of a pear dwarfing rootstock.</title>
        <authorList>
            <person name="Wang F."/>
            <person name="Wang J."/>
            <person name="Li S."/>
            <person name="Zhang Y."/>
            <person name="Fang M."/>
            <person name="Ma L."/>
            <person name="Zhao Y."/>
            <person name="Jiang S."/>
        </authorList>
    </citation>
    <scope>NUCLEOTIDE SEQUENCE [LARGE SCALE GENOMIC DNA]</scope>
    <source>
        <strain evidence="6">S2</strain>
        <tissue evidence="6">Leaf</tissue>
    </source>
</reference>
<comment type="caution">
    <text evidence="6">The sequence shown here is derived from an EMBL/GenBank/DDBJ whole genome shotgun (WGS) entry which is preliminary data.</text>
</comment>
<feature type="region of interest" description="Disordered" evidence="5">
    <location>
        <begin position="212"/>
        <end position="301"/>
    </location>
</feature>
<feature type="compositionally biased region" description="Polar residues" evidence="5">
    <location>
        <begin position="231"/>
        <end position="240"/>
    </location>
</feature>